<dbReference type="Gene3D" id="3.10.180.10">
    <property type="entry name" value="2,3-Dihydroxybiphenyl 1,2-Dioxygenase, domain 1"/>
    <property type="match status" value="1"/>
</dbReference>
<feature type="domain" description="VOC" evidence="1">
    <location>
        <begin position="2"/>
        <end position="127"/>
    </location>
</feature>
<dbReference type="RefSeq" id="WP_074715628.1">
    <property type="nucleotide sequence ID" value="NZ_FNWV01000003.1"/>
</dbReference>
<dbReference type="PANTHER" id="PTHR36113:SF1">
    <property type="entry name" value="GLYOXALASE_BLEOMYCIN RESISTANCE PROTEIN_DIOXYGENASE"/>
    <property type="match status" value="1"/>
</dbReference>
<protein>
    <submittedName>
        <fullName evidence="2">Lactoylglutathione lyase</fullName>
    </submittedName>
</protein>
<dbReference type="SUPFAM" id="SSF54593">
    <property type="entry name" value="Glyoxalase/Bleomycin resistance protein/Dihydroxybiphenyl dioxygenase"/>
    <property type="match status" value="1"/>
</dbReference>
<dbReference type="OrthoDB" id="9789012at2"/>
<dbReference type="InterPro" id="IPR051332">
    <property type="entry name" value="Fosfomycin_Res_Enzymes"/>
</dbReference>
<dbReference type="AlphaFoldDB" id="A0A1H6J2T5"/>
<dbReference type="EMBL" id="FNWV01000003">
    <property type="protein sequence ID" value="SEH53087.1"/>
    <property type="molecule type" value="Genomic_DNA"/>
</dbReference>
<name>A0A1H6J2T5_RUMFL</name>
<sequence length="127" mass="14293">MRIEHIAIFVKDLEAAREFFTEYLGGHSNSGYHNKTTDFRSYFITFDDGARLELMNKPQVADADVSAEHMGYTHIAFSVGSREKVDELTERLRSAGYEAKSGPRTTGDGYYESCIAAIEENLIEITV</sequence>
<evidence type="ECO:0000313" key="3">
    <source>
        <dbReference type="Proteomes" id="UP000183190"/>
    </source>
</evidence>
<proteinExistence type="predicted"/>
<gene>
    <name evidence="2" type="ORF">SAMN02910265_01314</name>
</gene>
<dbReference type="PROSITE" id="PS51819">
    <property type="entry name" value="VOC"/>
    <property type="match status" value="1"/>
</dbReference>
<dbReference type="PANTHER" id="PTHR36113">
    <property type="entry name" value="LYASE, PUTATIVE-RELATED-RELATED"/>
    <property type="match status" value="1"/>
</dbReference>
<dbReference type="Pfam" id="PF00903">
    <property type="entry name" value="Glyoxalase"/>
    <property type="match status" value="1"/>
</dbReference>
<dbReference type="InterPro" id="IPR029068">
    <property type="entry name" value="Glyas_Bleomycin-R_OHBP_Dase"/>
</dbReference>
<keyword evidence="2" id="KW-0456">Lyase</keyword>
<dbReference type="Proteomes" id="UP000183190">
    <property type="component" value="Unassembled WGS sequence"/>
</dbReference>
<dbReference type="InterPro" id="IPR037523">
    <property type="entry name" value="VOC_core"/>
</dbReference>
<reference evidence="2 3" key="1">
    <citation type="submission" date="2016-10" db="EMBL/GenBank/DDBJ databases">
        <authorList>
            <person name="de Groot N.N."/>
        </authorList>
    </citation>
    <scope>NUCLEOTIDE SEQUENCE [LARGE SCALE GENOMIC DNA]</scope>
    <source>
        <strain evidence="2 3">YAD2003</strain>
    </source>
</reference>
<evidence type="ECO:0000259" key="1">
    <source>
        <dbReference type="PROSITE" id="PS51819"/>
    </source>
</evidence>
<dbReference type="InterPro" id="IPR004360">
    <property type="entry name" value="Glyas_Fos-R_dOase_dom"/>
</dbReference>
<accession>A0A1H6J2T5</accession>
<organism evidence="2 3">
    <name type="scientific">Ruminococcus flavefaciens</name>
    <dbReference type="NCBI Taxonomy" id="1265"/>
    <lineage>
        <taxon>Bacteria</taxon>
        <taxon>Bacillati</taxon>
        <taxon>Bacillota</taxon>
        <taxon>Clostridia</taxon>
        <taxon>Eubacteriales</taxon>
        <taxon>Oscillospiraceae</taxon>
        <taxon>Ruminococcus</taxon>
    </lineage>
</organism>
<evidence type="ECO:0000313" key="2">
    <source>
        <dbReference type="EMBL" id="SEH53087.1"/>
    </source>
</evidence>
<dbReference type="GO" id="GO:0016829">
    <property type="term" value="F:lyase activity"/>
    <property type="evidence" value="ECO:0007669"/>
    <property type="project" value="UniProtKB-KW"/>
</dbReference>